<gene>
    <name evidence="1" type="ORF">M8C21_027065</name>
</gene>
<comment type="caution">
    <text evidence="1">The sequence shown here is derived from an EMBL/GenBank/DDBJ whole genome shotgun (WGS) entry which is preliminary data.</text>
</comment>
<proteinExistence type="predicted"/>
<evidence type="ECO:0000313" key="1">
    <source>
        <dbReference type="EMBL" id="KAI7734160.1"/>
    </source>
</evidence>
<dbReference type="Proteomes" id="UP001206925">
    <property type="component" value="Unassembled WGS sequence"/>
</dbReference>
<evidence type="ECO:0000313" key="2">
    <source>
        <dbReference type="Proteomes" id="UP001206925"/>
    </source>
</evidence>
<name>A0AAD5C365_AMBAR</name>
<dbReference type="EMBL" id="JAMZMK010009805">
    <property type="protein sequence ID" value="KAI7734160.1"/>
    <property type="molecule type" value="Genomic_DNA"/>
</dbReference>
<protein>
    <submittedName>
        <fullName evidence="1">Uncharacterized protein</fullName>
    </submittedName>
</protein>
<sequence>MFDRLDAAGGRLWPPLVASMLSPWLCPLLSGRTMVVLCIRNGVRGAMSRIETAATMVVVATRMVLSLVASGAASWH</sequence>
<dbReference type="AlphaFoldDB" id="A0AAD5C365"/>
<accession>A0AAD5C365</accession>
<organism evidence="1 2">
    <name type="scientific">Ambrosia artemisiifolia</name>
    <name type="common">Common ragweed</name>
    <dbReference type="NCBI Taxonomy" id="4212"/>
    <lineage>
        <taxon>Eukaryota</taxon>
        <taxon>Viridiplantae</taxon>
        <taxon>Streptophyta</taxon>
        <taxon>Embryophyta</taxon>
        <taxon>Tracheophyta</taxon>
        <taxon>Spermatophyta</taxon>
        <taxon>Magnoliopsida</taxon>
        <taxon>eudicotyledons</taxon>
        <taxon>Gunneridae</taxon>
        <taxon>Pentapetalae</taxon>
        <taxon>asterids</taxon>
        <taxon>campanulids</taxon>
        <taxon>Asterales</taxon>
        <taxon>Asteraceae</taxon>
        <taxon>Asteroideae</taxon>
        <taxon>Heliantheae alliance</taxon>
        <taxon>Heliantheae</taxon>
        <taxon>Ambrosia</taxon>
    </lineage>
</organism>
<keyword evidence="2" id="KW-1185">Reference proteome</keyword>
<reference evidence="1" key="1">
    <citation type="submission" date="2022-06" db="EMBL/GenBank/DDBJ databases">
        <title>Uncovering the hologenomic basis of an extraordinary plant invasion.</title>
        <authorList>
            <person name="Bieker V.C."/>
            <person name="Martin M.D."/>
            <person name="Gilbert T."/>
            <person name="Hodgins K."/>
            <person name="Battlay P."/>
            <person name="Petersen B."/>
            <person name="Wilson J."/>
        </authorList>
    </citation>
    <scope>NUCLEOTIDE SEQUENCE</scope>
    <source>
        <strain evidence="1">AA19_3_7</strain>
        <tissue evidence="1">Leaf</tissue>
    </source>
</reference>